<evidence type="ECO:0000313" key="2">
    <source>
        <dbReference type="Proteomes" id="UP001234297"/>
    </source>
</evidence>
<reference evidence="1 2" key="1">
    <citation type="journal article" date="2022" name="Hortic Res">
        <title>A haplotype resolved chromosomal level avocado genome allows analysis of novel avocado genes.</title>
        <authorList>
            <person name="Nath O."/>
            <person name="Fletcher S.J."/>
            <person name="Hayward A."/>
            <person name="Shaw L.M."/>
            <person name="Masouleh A.K."/>
            <person name="Furtado A."/>
            <person name="Henry R.J."/>
            <person name="Mitter N."/>
        </authorList>
    </citation>
    <scope>NUCLEOTIDE SEQUENCE [LARGE SCALE GENOMIC DNA]</scope>
    <source>
        <strain evidence="2">cv. Hass</strain>
    </source>
</reference>
<accession>A0ACC2KZS6</accession>
<organism evidence="1 2">
    <name type="scientific">Persea americana</name>
    <name type="common">Avocado</name>
    <dbReference type="NCBI Taxonomy" id="3435"/>
    <lineage>
        <taxon>Eukaryota</taxon>
        <taxon>Viridiplantae</taxon>
        <taxon>Streptophyta</taxon>
        <taxon>Embryophyta</taxon>
        <taxon>Tracheophyta</taxon>
        <taxon>Spermatophyta</taxon>
        <taxon>Magnoliopsida</taxon>
        <taxon>Magnoliidae</taxon>
        <taxon>Laurales</taxon>
        <taxon>Lauraceae</taxon>
        <taxon>Persea</taxon>
    </lineage>
</organism>
<sequence length="114" mass="12418">MLRWAAIASSRAAMRLAVASSRPLIVHPPMAPVGATTVVGSRPLLLSSIARFPSDFSATRGYARGRSKPISSEEEEDLVDDEELDGDDEELDGDEDFDDEDDSDDGEYGRSDRD</sequence>
<proteinExistence type="predicted"/>
<dbReference type="Proteomes" id="UP001234297">
    <property type="component" value="Chromosome 6"/>
</dbReference>
<name>A0ACC2KZS6_PERAE</name>
<dbReference type="EMBL" id="CM056814">
    <property type="protein sequence ID" value="KAJ8626756.1"/>
    <property type="molecule type" value="Genomic_DNA"/>
</dbReference>
<protein>
    <submittedName>
        <fullName evidence="1">Uncharacterized protein</fullName>
    </submittedName>
</protein>
<gene>
    <name evidence="1" type="ORF">MRB53_020063</name>
</gene>
<keyword evidence="2" id="KW-1185">Reference proteome</keyword>
<evidence type="ECO:0000313" key="1">
    <source>
        <dbReference type="EMBL" id="KAJ8626756.1"/>
    </source>
</evidence>
<comment type="caution">
    <text evidence="1">The sequence shown here is derived from an EMBL/GenBank/DDBJ whole genome shotgun (WGS) entry which is preliminary data.</text>
</comment>